<comment type="similarity">
    <text evidence="7">Belongs to the aspartate/glutamate racemases family.</text>
</comment>
<keyword evidence="4 7" id="KW-0573">Peptidoglycan synthesis</keyword>
<feature type="binding site" evidence="7">
    <location>
        <begin position="184"/>
        <end position="185"/>
    </location>
    <ligand>
        <name>substrate</name>
    </ligand>
</feature>
<feature type="active site" description="Proton donor/acceptor" evidence="7">
    <location>
        <position position="183"/>
    </location>
</feature>
<dbReference type="GO" id="GO:0071555">
    <property type="term" value="P:cell wall organization"/>
    <property type="evidence" value="ECO:0007669"/>
    <property type="project" value="UniProtKB-KW"/>
</dbReference>
<feature type="active site" description="Proton donor/acceptor" evidence="7">
    <location>
        <position position="72"/>
    </location>
</feature>
<dbReference type="PANTHER" id="PTHR21198:SF2">
    <property type="entry name" value="GLUTAMATE RACEMASE"/>
    <property type="match status" value="1"/>
</dbReference>
<dbReference type="GO" id="GO:0008360">
    <property type="term" value="P:regulation of cell shape"/>
    <property type="evidence" value="ECO:0007669"/>
    <property type="project" value="UniProtKB-KW"/>
</dbReference>
<dbReference type="Proteomes" id="UP000063953">
    <property type="component" value="Chromosome"/>
</dbReference>
<comment type="pathway">
    <text evidence="7">Cell wall biogenesis; peptidoglycan biosynthesis.</text>
</comment>
<dbReference type="InterPro" id="IPR015942">
    <property type="entry name" value="Asp/Glu/hydantoin_racemase"/>
</dbReference>
<keyword evidence="3 7" id="KW-0133">Cell shape</keyword>
<dbReference type="PROSITE" id="PS00924">
    <property type="entry name" value="ASP_GLU_RACEMASE_2"/>
    <property type="match status" value="1"/>
</dbReference>
<dbReference type="InterPro" id="IPR018187">
    <property type="entry name" value="Asp/Glu_racemase_AS_1"/>
</dbReference>
<dbReference type="EC" id="5.1.1.3" evidence="2 7"/>
<accession>A0A0K1XC10</accession>
<feature type="binding site" evidence="7">
    <location>
        <begin position="9"/>
        <end position="10"/>
    </location>
    <ligand>
        <name>substrate</name>
    </ligand>
</feature>
<dbReference type="Pfam" id="PF01177">
    <property type="entry name" value="Asp_Glu_race"/>
    <property type="match status" value="1"/>
</dbReference>
<dbReference type="EMBL" id="CP012365">
    <property type="protein sequence ID" value="AKX58871.1"/>
    <property type="molecule type" value="Genomic_DNA"/>
</dbReference>
<dbReference type="HAMAP" id="MF_00258">
    <property type="entry name" value="Glu_racemase"/>
    <property type="match status" value="1"/>
</dbReference>
<dbReference type="STRING" id="1697053.AKN87_04140"/>
<feature type="binding site" evidence="7">
    <location>
        <begin position="41"/>
        <end position="42"/>
    </location>
    <ligand>
        <name>substrate</name>
    </ligand>
</feature>
<evidence type="ECO:0000256" key="5">
    <source>
        <dbReference type="ARBA" id="ARBA00023235"/>
    </source>
</evidence>
<dbReference type="InterPro" id="IPR033134">
    <property type="entry name" value="Asp/Glu_racemase_AS_2"/>
</dbReference>
<evidence type="ECO:0000256" key="4">
    <source>
        <dbReference type="ARBA" id="ARBA00022984"/>
    </source>
</evidence>
<dbReference type="GO" id="GO:0008881">
    <property type="term" value="F:glutamate racemase activity"/>
    <property type="evidence" value="ECO:0007669"/>
    <property type="project" value="UniProtKB-UniRule"/>
</dbReference>
<evidence type="ECO:0000313" key="8">
    <source>
        <dbReference type="EMBL" id="AKX58871.1"/>
    </source>
</evidence>
<dbReference type="PATRIC" id="fig|1698449.3.peg.435"/>
<dbReference type="AlphaFoldDB" id="A0A0K1XC10"/>
<dbReference type="InterPro" id="IPR001920">
    <property type="entry name" value="Asp/Glu_race"/>
</dbReference>
<sequence length="264" mass="28713">MQAPIGIFDSGVGGLSVLTEVQALLPNERLIYIADSHYLPYGDKPNALVIERSVKLTEYLLAQQAKAVIVACNTATAAAAGYLRECWPELPIIGLEPAVKPAASYSKQGKIGVLATQGTLSSQRFASLLERYAAALEVVSQPCIGLADQIERGLLTTSETRALLERYLQPIQQAGCDALVLGCTHYPFIKPLLEELLDESIKVFDTGPAIARQLRTVLFQRGLLADQSSTHLPAFYTTGWPAQFEQVLHLLLNIRTAVQPLSLE</sequence>
<dbReference type="NCBIfam" id="TIGR00067">
    <property type="entry name" value="glut_race"/>
    <property type="match status" value="1"/>
</dbReference>
<keyword evidence="6 7" id="KW-0961">Cell wall biogenesis/degradation</keyword>
<evidence type="ECO:0000256" key="6">
    <source>
        <dbReference type="ARBA" id="ARBA00023316"/>
    </source>
</evidence>
<evidence type="ECO:0000256" key="3">
    <source>
        <dbReference type="ARBA" id="ARBA00022960"/>
    </source>
</evidence>
<dbReference type="Gene3D" id="3.40.50.1860">
    <property type="match status" value="2"/>
</dbReference>
<comment type="function">
    <text evidence="7">Provides the (R)-glutamate required for cell wall biosynthesis.</text>
</comment>
<dbReference type="UniPathway" id="UPA00219"/>
<dbReference type="InterPro" id="IPR004391">
    <property type="entry name" value="Glu_race"/>
</dbReference>
<evidence type="ECO:0000256" key="7">
    <source>
        <dbReference type="HAMAP-Rule" id="MF_00258"/>
    </source>
</evidence>
<dbReference type="FunFam" id="3.40.50.1860:FF:000001">
    <property type="entry name" value="Glutamate racemase"/>
    <property type="match status" value="1"/>
</dbReference>
<proteinExistence type="inferred from homology"/>
<dbReference type="RefSeq" id="WP_053099781.1">
    <property type="nucleotide sequence ID" value="NZ_CP012365.1"/>
</dbReference>
<dbReference type="PROSITE" id="PS00923">
    <property type="entry name" value="ASP_GLU_RACEMASE_1"/>
    <property type="match status" value="1"/>
</dbReference>
<dbReference type="GO" id="GO:0009252">
    <property type="term" value="P:peptidoglycan biosynthetic process"/>
    <property type="evidence" value="ECO:0007669"/>
    <property type="project" value="UniProtKB-UniRule"/>
</dbReference>
<evidence type="ECO:0000313" key="9">
    <source>
        <dbReference type="Proteomes" id="UP000063953"/>
    </source>
</evidence>
<evidence type="ECO:0000256" key="1">
    <source>
        <dbReference type="ARBA" id="ARBA00001602"/>
    </source>
</evidence>
<protein>
    <recommendedName>
        <fullName evidence="2 7">Glutamate racemase</fullName>
        <ecNumber evidence="2 7">5.1.1.3</ecNumber>
    </recommendedName>
</protein>
<dbReference type="SUPFAM" id="SSF53681">
    <property type="entry name" value="Aspartate/glutamate racemase"/>
    <property type="match status" value="2"/>
</dbReference>
<organism evidence="8 9">
    <name type="scientific">Thiopseudomonas alkaliphila</name>
    <dbReference type="NCBI Taxonomy" id="1697053"/>
    <lineage>
        <taxon>Bacteria</taxon>
        <taxon>Pseudomonadati</taxon>
        <taxon>Pseudomonadota</taxon>
        <taxon>Gammaproteobacteria</taxon>
        <taxon>Pseudomonadales</taxon>
        <taxon>Pseudomonadaceae</taxon>
        <taxon>Thiopseudomonas</taxon>
    </lineage>
</organism>
<evidence type="ECO:0000256" key="2">
    <source>
        <dbReference type="ARBA" id="ARBA00013090"/>
    </source>
</evidence>
<dbReference type="PANTHER" id="PTHR21198">
    <property type="entry name" value="GLUTAMATE RACEMASE"/>
    <property type="match status" value="1"/>
</dbReference>
<name>A0A0K1XC10_9GAMM</name>
<feature type="binding site" evidence="7">
    <location>
        <begin position="73"/>
        <end position="74"/>
    </location>
    <ligand>
        <name>substrate</name>
    </ligand>
</feature>
<keyword evidence="9" id="KW-1185">Reference proteome</keyword>
<keyword evidence="5 7" id="KW-0413">Isomerase</keyword>
<gene>
    <name evidence="7" type="primary">murI</name>
    <name evidence="8" type="ORF">AKN88_02165</name>
</gene>
<comment type="catalytic activity">
    <reaction evidence="1 7">
        <text>L-glutamate = D-glutamate</text>
        <dbReference type="Rhea" id="RHEA:12813"/>
        <dbReference type="ChEBI" id="CHEBI:29985"/>
        <dbReference type="ChEBI" id="CHEBI:29986"/>
        <dbReference type="EC" id="5.1.1.3"/>
    </reaction>
</comment>
<reference evidence="8 9" key="1">
    <citation type="journal article" date="2015" name="Genome Announc.">
        <title>Genome Sequences of Oblitimonas alkaliphila gen. nov. sp. nov. (Proposed), a Novel Bacterium of the Pseudomonadaceae Family.</title>
        <authorList>
            <person name="Lauer A.C."/>
            <person name="Nicholson A.C."/>
            <person name="Humrighouse B.W."/>
            <person name="Emery B."/>
            <person name="Drobish A."/>
            <person name="Juieng P."/>
            <person name="Loparev V."/>
            <person name="McQuiston J.R."/>
        </authorList>
    </citation>
    <scope>NUCLEOTIDE SEQUENCE [LARGE SCALE GENOMIC DNA]</scope>
    <source>
        <strain evidence="8 9">E5571</strain>
    </source>
</reference>